<dbReference type="EMBL" id="JACHGT010000004">
    <property type="protein sequence ID" value="MBB6034485.1"/>
    <property type="molecule type" value="Genomic_DNA"/>
</dbReference>
<dbReference type="Gene3D" id="1.10.10.10">
    <property type="entry name" value="Winged helix-like DNA-binding domain superfamily/Winged helix DNA-binding domain"/>
    <property type="match status" value="1"/>
</dbReference>
<dbReference type="GO" id="GO:0003677">
    <property type="term" value="F:DNA binding"/>
    <property type="evidence" value="ECO:0007669"/>
    <property type="project" value="UniProtKB-KW"/>
</dbReference>
<dbReference type="Gene3D" id="3.40.50.2300">
    <property type="match status" value="1"/>
</dbReference>
<dbReference type="CDD" id="cd16345">
    <property type="entry name" value="LMWP_ArsC"/>
    <property type="match status" value="1"/>
</dbReference>
<dbReference type="InterPro" id="IPR036196">
    <property type="entry name" value="Ptyr_pPase_sf"/>
</dbReference>
<evidence type="ECO:0000313" key="4">
    <source>
        <dbReference type="EMBL" id="MBB6034485.1"/>
    </source>
</evidence>
<dbReference type="Pfam" id="PF01022">
    <property type="entry name" value="HTH_5"/>
    <property type="match status" value="1"/>
</dbReference>
<dbReference type="InterPro" id="IPR036390">
    <property type="entry name" value="WH_DNA-bd_sf"/>
</dbReference>
<dbReference type="CDD" id="cd00090">
    <property type="entry name" value="HTH_ARSR"/>
    <property type="match status" value="1"/>
</dbReference>
<sequence length="236" mass="25288">MTIAPPDFLRLAGHRLRWELLTLLADGDRPVRELTALAGQPQNLVSYHLAQLRSGGLVRSRRSSADGRDTFYALDLHRCGELLTGTGAALHAGLRLTPPAPPVPPQGTRVLFLCTGNSARSQLAEAMARAGGLDAFSAGSHPKPLHPNTSRIMRERGLDPSGHEPKSLDVFRAEPFDLVVTLCDKVREVCPEFEGGPPPVHWSIPDPAIDGSDAAFAACAEELAVRTGFLLARLAA</sequence>
<dbReference type="Pfam" id="PF01451">
    <property type="entry name" value="LMWPc"/>
    <property type="match status" value="1"/>
</dbReference>
<dbReference type="InterPro" id="IPR023485">
    <property type="entry name" value="Ptyr_pPase"/>
</dbReference>
<evidence type="ECO:0000259" key="3">
    <source>
        <dbReference type="SMART" id="SM00418"/>
    </source>
</evidence>
<comment type="caution">
    <text evidence="4">The sequence shown here is derived from an EMBL/GenBank/DDBJ whole genome shotgun (WGS) entry which is preliminary data.</text>
</comment>
<keyword evidence="5" id="KW-1185">Reference proteome</keyword>
<gene>
    <name evidence="4" type="ORF">HNR73_002335</name>
</gene>
<evidence type="ECO:0000259" key="2">
    <source>
        <dbReference type="SMART" id="SM00226"/>
    </source>
</evidence>
<evidence type="ECO:0000313" key="5">
    <source>
        <dbReference type="Proteomes" id="UP000548476"/>
    </source>
</evidence>
<keyword evidence="1" id="KW-0059">Arsenical resistance</keyword>
<accession>A0A841FFV4</accession>
<protein>
    <submittedName>
        <fullName evidence="4">Protein-tyrosine-phosphatase/DNA-binding transcriptional ArsR family regulator</fullName>
    </submittedName>
</protein>
<dbReference type="SUPFAM" id="SSF46785">
    <property type="entry name" value="Winged helix' DNA-binding domain"/>
    <property type="match status" value="1"/>
</dbReference>
<dbReference type="SUPFAM" id="SSF52788">
    <property type="entry name" value="Phosphotyrosine protein phosphatases I"/>
    <property type="match status" value="1"/>
</dbReference>
<dbReference type="InterPro" id="IPR036388">
    <property type="entry name" value="WH-like_DNA-bd_sf"/>
</dbReference>
<dbReference type="SMART" id="SM00418">
    <property type="entry name" value="HTH_ARSR"/>
    <property type="match status" value="1"/>
</dbReference>
<dbReference type="Proteomes" id="UP000548476">
    <property type="component" value="Unassembled WGS sequence"/>
</dbReference>
<evidence type="ECO:0000256" key="1">
    <source>
        <dbReference type="ARBA" id="ARBA00022849"/>
    </source>
</evidence>
<dbReference type="PANTHER" id="PTHR43428">
    <property type="entry name" value="ARSENATE REDUCTASE"/>
    <property type="match status" value="1"/>
</dbReference>
<dbReference type="RefSeq" id="WP_239122347.1">
    <property type="nucleotide sequence ID" value="NZ_BONT01000087.1"/>
</dbReference>
<reference evidence="4 5" key="1">
    <citation type="submission" date="2020-08" db="EMBL/GenBank/DDBJ databases">
        <title>Genomic Encyclopedia of Type Strains, Phase IV (KMG-IV): sequencing the most valuable type-strain genomes for metagenomic binning, comparative biology and taxonomic classification.</title>
        <authorList>
            <person name="Goeker M."/>
        </authorList>
    </citation>
    <scope>NUCLEOTIDE SEQUENCE [LARGE SCALE GENOMIC DNA]</scope>
    <source>
        <strain evidence="4 5">YIM 65646</strain>
    </source>
</reference>
<feature type="domain" description="Phosphotyrosine protein phosphatase I" evidence="2">
    <location>
        <begin position="108"/>
        <end position="233"/>
    </location>
</feature>
<dbReference type="AlphaFoldDB" id="A0A841FFV4"/>
<proteinExistence type="predicted"/>
<dbReference type="SMART" id="SM00226">
    <property type="entry name" value="LMWPc"/>
    <property type="match status" value="1"/>
</dbReference>
<keyword evidence="4" id="KW-0238">DNA-binding</keyword>
<dbReference type="GO" id="GO:0003700">
    <property type="term" value="F:DNA-binding transcription factor activity"/>
    <property type="evidence" value="ECO:0007669"/>
    <property type="project" value="InterPro"/>
</dbReference>
<feature type="domain" description="HTH arsR-type" evidence="3">
    <location>
        <begin position="7"/>
        <end position="84"/>
    </location>
</feature>
<dbReference type="InterPro" id="IPR001845">
    <property type="entry name" value="HTH_ArsR_DNA-bd_dom"/>
</dbReference>
<dbReference type="InterPro" id="IPR011991">
    <property type="entry name" value="ArsR-like_HTH"/>
</dbReference>
<dbReference type="PANTHER" id="PTHR43428:SF1">
    <property type="entry name" value="ARSENATE REDUCTASE"/>
    <property type="match status" value="1"/>
</dbReference>
<organism evidence="4 5">
    <name type="scientific">Phytomonospora endophytica</name>
    <dbReference type="NCBI Taxonomy" id="714109"/>
    <lineage>
        <taxon>Bacteria</taxon>
        <taxon>Bacillati</taxon>
        <taxon>Actinomycetota</taxon>
        <taxon>Actinomycetes</taxon>
        <taxon>Micromonosporales</taxon>
        <taxon>Micromonosporaceae</taxon>
        <taxon>Phytomonospora</taxon>
    </lineage>
</organism>
<dbReference type="GO" id="GO:0046685">
    <property type="term" value="P:response to arsenic-containing substance"/>
    <property type="evidence" value="ECO:0007669"/>
    <property type="project" value="UniProtKB-KW"/>
</dbReference>
<name>A0A841FFV4_9ACTN</name>